<organism evidence="2 3">
    <name type="scientific">Scylla paramamosain</name>
    <name type="common">Mud crab</name>
    <dbReference type="NCBI Taxonomy" id="85552"/>
    <lineage>
        <taxon>Eukaryota</taxon>
        <taxon>Metazoa</taxon>
        <taxon>Ecdysozoa</taxon>
        <taxon>Arthropoda</taxon>
        <taxon>Crustacea</taxon>
        <taxon>Multicrustacea</taxon>
        <taxon>Malacostraca</taxon>
        <taxon>Eumalacostraca</taxon>
        <taxon>Eucarida</taxon>
        <taxon>Decapoda</taxon>
        <taxon>Pleocyemata</taxon>
        <taxon>Brachyura</taxon>
        <taxon>Eubrachyura</taxon>
        <taxon>Portunoidea</taxon>
        <taxon>Portunidae</taxon>
        <taxon>Portuninae</taxon>
        <taxon>Scylla</taxon>
    </lineage>
</organism>
<dbReference type="Proteomes" id="UP001487740">
    <property type="component" value="Unassembled WGS sequence"/>
</dbReference>
<protein>
    <submittedName>
        <fullName evidence="2">Uncharacterized protein</fullName>
    </submittedName>
</protein>
<reference evidence="2 3" key="1">
    <citation type="submission" date="2023-03" db="EMBL/GenBank/DDBJ databases">
        <title>High-quality genome of Scylla paramamosain provides insights in environmental adaptation.</title>
        <authorList>
            <person name="Zhang L."/>
        </authorList>
    </citation>
    <scope>NUCLEOTIDE SEQUENCE [LARGE SCALE GENOMIC DNA]</scope>
    <source>
        <strain evidence="2">LZ_2023a</strain>
        <tissue evidence="2">Muscle</tissue>
    </source>
</reference>
<feature type="region of interest" description="Disordered" evidence="1">
    <location>
        <begin position="1"/>
        <end position="67"/>
    </location>
</feature>
<feature type="compositionally biased region" description="Low complexity" evidence="1">
    <location>
        <begin position="12"/>
        <end position="27"/>
    </location>
</feature>
<comment type="caution">
    <text evidence="2">The sequence shown here is derived from an EMBL/GenBank/DDBJ whole genome shotgun (WGS) entry which is preliminary data.</text>
</comment>
<feature type="compositionally biased region" description="Polar residues" evidence="1">
    <location>
        <begin position="499"/>
        <end position="508"/>
    </location>
</feature>
<proteinExistence type="predicted"/>
<dbReference type="AlphaFoldDB" id="A0AAW0U443"/>
<feature type="compositionally biased region" description="Basic and acidic residues" evidence="1">
    <location>
        <begin position="278"/>
        <end position="291"/>
    </location>
</feature>
<gene>
    <name evidence="2" type="ORF">O3P69_006400</name>
</gene>
<feature type="region of interest" description="Disordered" evidence="1">
    <location>
        <begin position="278"/>
        <end position="336"/>
    </location>
</feature>
<keyword evidence="3" id="KW-1185">Reference proteome</keyword>
<feature type="compositionally biased region" description="Polar residues" evidence="1">
    <location>
        <begin position="28"/>
        <end position="37"/>
    </location>
</feature>
<name>A0AAW0U443_SCYPA</name>
<feature type="region of interest" description="Disordered" evidence="1">
    <location>
        <begin position="489"/>
        <end position="516"/>
    </location>
</feature>
<feature type="compositionally biased region" description="Basic and acidic residues" evidence="1">
    <location>
        <begin position="310"/>
        <end position="328"/>
    </location>
</feature>
<sequence>MGVPHSFGRWRSALQSVSQDSSSEQSSVWNEGTCNKISRSDGENMIDNCSSVTKLHGNQRRGPLIPLRDVNNSIEPTEGVQVLGTQSAKKQYGYKSITSFRKSHQRRSCAPRFMNTGSESPWATNATANEGYKNDKTNNLYSSATKFPVSQGEDCENVPEEPAVPKFTSRFQSRLRRRSSLLKCEGDAETKITENCSESTNATANEGYKSDRTNNLYSSATKFPMSQGDDCENVPEEPAVPKFTSRFQSRLRRRSSLLMCEGDLKTKIQDNVIENCSESKDKSRNEHKTILEDEQEEADVISSHFKSSKVRMDNQEEPASEKESEQKSRFLVGEGRRRLSGAKGRRSLLEFARQRALVSQSSVERVTASGGSEIAPSGQRPVCRSRFSQWMPNGSLGKISQQKDLPVTNKAEGNKLQDCRKMLAFESGDEGEDSEDQTAPLSMLVQTPIMNRASVLQNPRDQKQQKKVCEPIIKKSLLDNGVKTSRFRRKSIVIRQQPEDNSASSHQNMELKDKTTARRLEMKQKKLMESFATSISPLKRLKAMFSENHVEEGEVKESPQQDKAEGESGACESAVATQESHCSLDQSGTEWVSPKAPLDIRNHQIQWRRRQQDNRLTRTFQESSIKEEEFAEPYQGDTSPFTILVGDCERPSLAPMTPHSRKHVGMLKLSLKEQLEQLYNN</sequence>
<evidence type="ECO:0000313" key="3">
    <source>
        <dbReference type="Proteomes" id="UP001487740"/>
    </source>
</evidence>
<accession>A0AAW0U443</accession>
<dbReference type="EMBL" id="JARAKH010000019">
    <property type="protein sequence ID" value="KAK8394178.1"/>
    <property type="molecule type" value="Genomic_DNA"/>
</dbReference>
<evidence type="ECO:0000313" key="2">
    <source>
        <dbReference type="EMBL" id="KAK8394178.1"/>
    </source>
</evidence>
<evidence type="ECO:0000256" key="1">
    <source>
        <dbReference type="SAM" id="MobiDB-lite"/>
    </source>
</evidence>